<evidence type="ECO:0000256" key="1">
    <source>
        <dbReference type="SAM" id="SignalP"/>
    </source>
</evidence>
<dbReference type="Proteomes" id="UP000323506">
    <property type="component" value="Chromosome D08"/>
</dbReference>
<protein>
    <recommendedName>
        <fullName evidence="4">Plant thionin family protein</fullName>
    </recommendedName>
</protein>
<dbReference type="EMBL" id="CM017708">
    <property type="protein sequence ID" value="TYG59455.1"/>
    <property type="molecule type" value="Genomic_DNA"/>
</dbReference>
<evidence type="ECO:0000313" key="3">
    <source>
        <dbReference type="Proteomes" id="UP000323506"/>
    </source>
</evidence>
<gene>
    <name evidence="2" type="ORF">ES288_D08G303800v1</name>
</gene>
<feature type="signal peptide" evidence="1">
    <location>
        <begin position="1"/>
        <end position="33"/>
    </location>
</feature>
<evidence type="ECO:0000313" key="2">
    <source>
        <dbReference type="EMBL" id="TYG59455.1"/>
    </source>
</evidence>
<accession>A0A5D2BTC8</accession>
<organism evidence="2 3">
    <name type="scientific">Gossypium darwinii</name>
    <name type="common">Darwin's cotton</name>
    <name type="synonym">Gossypium barbadense var. darwinii</name>
    <dbReference type="NCBI Taxonomy" id="34276"/>
    <lineage>
        <taxon>Eukaryota</taxon>
        <taxon>Viridiplantae</taxon>
        <taxon>Streptophyta</taxon>
        <taxon>Embryophyta</taxon>
        <taxon>Tracheophyta</taxon>
        <taxon>Spermatophyta</taxon>
        <taxon>Magnoliopsida</taxon>
        <taxon>eudicotyledons</taxon>
        <taxon>Gunneridae</taxon>
        <taxon>Pentapetalae</taxon>
        <taxon>rosids</taxon>
        <taxon>malvids</taxon>
        <taxon>Malvales</taxon>
        <taxon>Malvaceae</taxon>
        <taxon>Malvoideae</taxon>
        <taxon>Gossypium</taxon>
    </lineage>
</organism>
<sequence>MAIINTNRGSKFVLVLVLTVMITTAMLTTGAEAVKFGCILKCNLWKCLYPGSKSKAQCIVDCMDGCHHKNKAVMLH</sequence>
<feature type="chain" id="PRO_5023033939" description="Plant thionin family protein" evidence="1">
    <location>
        <begin position="34"/>
        <end position="76"/>
    </location>
</feature>
<keyword evidence="1" id="KW-0732">Signal</keyword>
<reference evidence="2 3" key="1">
    <citation type="submission" date="2019-06" db="EMBL/GenBank/DDBJ databases">
        <title>WGS assembly of Gossypium darwinii.</title>
        <authorList>
            <person name="Chen Z.J."/>
            <person name="Sreedasyam A."/>
            <person name="Ando A."/>
            <person name="Song Q."/>
            <person name="De L."/>
            <person name="Hulse-Kemp A."/>
            <person name="Ding M."/>
            <person name="Ye W."/>
            <person name="Kirkbride R."/>
            <person name="Jenkins J."/>
            <person name="Plott C."/>
            <person name="Lovell J."/>
            <person name="Lin Y.-M."/>
            <person name="Vaughn R."/>
            <person name="Liu B."/>
            <person name="Li W."/>
            <person name="Simpson S."/>
            <person name="Scheffler B."/>
            <person name="Saski C."/>
            <person name="Grover C."/>
            <person name="Hu G."/>
            <person name="Conover J."/>
            <person name="Carlson J."/>
            <person name="Shu S."/>
            <person name="Boston L."/>
            <person name="Williams M."/>
            <person name="Peterson D."/>
            <person name="Mcgee K."/>
            <person name="Jones D."/>
            <person name="Wendel J."/>
            <person name="Stelly D."/>
            <person name="Grimwood J."/>
            <person name="Schmutz J."/>
        </authorList>
    </citation>
    <scope>NUCLEOTIDE SEQUENCE [LARGE SCALE GENOMIC DNA]</scope>
    <source>
        <strain evidence="2">1808015.09</strain>
    </source>
</reference>
<keyword evidence="3" id="KW-1185">Reference proteome</keyword>
<dbReference type="AlphaFoldDB" id="A0A5D2BTC8"/>
<evidence type="ECO:0008006" key="4">
    <source>
        <dbReference type="Google" id="ProtNLM"/>
    </source>
</evidence>
<proteinExistence type="predicted"/>
<name>A0A5D2BTC8_GOSDA</name>